<dbReference type="RefSeq" id="WP_284294356.1">
    <property type="nucleotide sequence ID" value="NZ_BSUK01000001.1"/>
</dbReference>
<reference evidence="3" key="1">
    <citation type="journal article" date="2019" name="Int. J. Syst. Evol. Microbiol.">
        <title>The Global Catalogue of Microorganisms (GCM) 10K type strain sequencing project: providing services to taxonomists for standard genome sequencing and annotation.</title>
        <authorList>
            <consortium name="The Broad Institute Genomics Platform"/>
            <consortium name="The Broad Institute Genome Sequencing Center for Infectious Disease"/>
            <person name="Wu L."/>
            <person name="Ma J."/>
        </authorList>
    </citation>
    <scope>NUCLEOTIDE SEQUENCE [LARGE SCALE GENOMIC DNA]</scope>
    <source>
        <strain evidence="3">NBRC 106348</strain>
    </source>
</reference>
<feature type="domain" description="Serine aminopeptidase S33" evidence="1">
    <location>
        <begin position="58"/>
        <end position="259"/>
    </location>
</feature>
<dbReference type="EMBL" id="BSUK01000001">
    <property type="protein sequence ID" value="GMA25906.1"/>
    <property type="molecule type" value="Genomic_DNA"/>
</dbReference>
<dbReference type="Proteomes" id="UP001157091">
    <property type="component" value="Unassembled WGS sequence"/>
</dbReference>
<dbReference type="SUPFAM" id="SSF53474">
    <property type="entry name" value="alpha/beta-Hydrolases"/>
    <property type="match status" value="1"/>
</dbReference>
<keyword evidence="2" id="KW-0378">Hydrolase</keyword>
<keyword evidence="3" id="KW-1185">Reference proteome</keyword>
<proteinExistence type="predicted"/>
<sequence>MSGAPAWRSDDELGDAFQVATLPASGAGGARSHGGAVPPRVTLVRAAAGRLGGEHGGRPRAVALHVHGYNDYFFQRHLAETFTGAGYAFVAVDLRRAGRSWRPGEVPHYVDDLHEHAADLALAAAAARAMHPGVPLVVHAHSTGGLTASLWAHSARRGEDGPDLLVLDSPFLDLRSSWFNRTVGTRVLDVVGPYAPLRAMTSAPSVYATRQHASNGGRWEFDRALKRPEGLPVRAGWLRAVRRGQARVEQGLEIVAPVLVARSARSGPDREDNPDLDREDTVLDVRSIARLGPRLGRDMTELVVDGGVHDLTLSADGPRGVYLDGVLAWLDARLEADR</sequence>
<dbReference type="Pfam" id="PF12146">
    <property type="entry name" value="Hydrolase_4"/>
    <property type="match status" value="1"/>
</dbReference>
<comment type="caution">
    <text evidence="2">The sequence shown here is derived from an EMBL/GenBank/DDBJ whole genome shotgun (WGS) entry which is preliminary data.</text>
</comment>
<dbReference type="InterPro" id="IPR029058">
    <property type="entry name" value="AB_hydrolase_fold"/>
</dbReference>
<dbReference type="InterPro" id="IPR051044">
    <property type="entry name" value="MAG_DAG_Lipase"/>
</dbReference>
<dbReference type="Gene3D" id="3.40.50.1820">
    <property type="entry name" value="alpha/beta hydrolase"/>
    <property type="match status" value="1"/>
</dbReference>
<evidence type="ECO:0000313" key="3">
    <source>
        <dbReference type="Proteomes" id="UP001157091"/>
    </source>
</evidence>
<dbReference type="PANTHER" id="PTHR11614">
    <property type="entry name" value="PHOSPHOLIPASE-RELATED"/>
    <property type="match status" value="1"/>
</dbReference>
<gene>
    <name evidence="2" type="ORF">GCM10025864_36650</name>
</gene>
<accession>A0ABQ6I6I7</accession>
<name>A0ABQ6I6I7_9MICO</name>
<protein>
    <submittedName>
        <fullName evidence="2">Alpha/beta hydrolase</fullName>
    </submittedName>
</protein>
<evidence type="ECO:0000313" key="2">
    <source>
        <dbReference type="EMBL" id="GMA25906.1"/>
    </source>
</evidence>
<organism evidence="2 3">
    <name type="scientific">Luteimicrobium album</name>
    <dbReference type="NCBI Taxonomy" id="1054550"/>
    <lineage>
        <taxon>Bacteria</taxon>
        <taxon>Bacillati</taxon>
        <taxon>Actinomycetota</taxon>
        <taxon>Actinomycetes</taxon>
        <taxon>Micrococcales</taxon>
        <taxon>Luteimicrobium</taxon>
    </lineage>
</organism>
<dbReference type="InterPro" id="IPR022742">
    <property type="entry name" value="Hydrolase_4"/>
</dbReference>
<dbReference type="GO" id="GO:0016787">
    <property type="term" value="F:hydrolase activity"/>
    <property type="evidence" value="ECO:0007669"/>
    <property type="project" value="UniProtKB-KW"/>
</dbReference>
<evidence type="ECO:0000259" key="1">
    <source>
        <dbReference type="Pfam" id="PF12146"/>
    </source>
</evidence>